<gene>
    <name evidence="1" type="ORF">AXF42_Ash012468</name>
</gene>
<sequence>MSLKKSEELQPKRFMDISTSQLSHTECDCNNREASKRLSQFNENEVKQLCIIMQEFHVKGCVHYGKPVAWAWPEIYKQWLHFAEEPTTESQLKTLWKNTKTCYKKFKELKEKSGWRWIEDTGTPVSTPELWDELIANNSDWSKFKDKLFPLFNIIDPILDATHAKGDLFRSSRILPLTSVPPCDLQVEEIGGQDDVKEDSTVHEAFNLTDLEHFPSDGLDAILAQGTFKEPIQNDSGIRLYICHVLHQNEHWN</sequence>
<organism evidence="1 2">
    <name type="scientific">Apostasia shenzhenica</name>
    <dbReference type="NCBI Taxonomy" id="1088818"/>
    <lineage>
        <taxon>Eukaryota</taxon>
        <taxon>Viridiplantae</taxon>
        <taxon>Streptophyta</taxon>
        <taxon>Embryophyta</taxon>
        <taxon>Tracheophyta</taxon>
        <taxon>Spermatophyta</taxon>
        <taxon>Magnoliopsida</taxon>
        <taxon>Liliopsida</taxon>
        <taxon>Asparagales</taxon>
        <taxon>Orchidaceae</taxon>
        <taxon>Apostasioideae</taxon>
        <taxon>Apostasia</taxon>
    </lineage>
</organism>
<protein>
    <recommendedName>
        <fullName evidence="3">Myb/SANT-like domain-containing protein</fullName>
    </recommendedName>
</protein>
<dbReference type="OrthoDB" id="686198at2759"/>
<dbReference type="EMBL" id="KZ451959">
    <property type="protein sequence ID" value="PKA57929.1"/>
    <property type="molecule type" value="Genomic_DNA"/>
</dbReference>
<dbReference type="Proteomes" id="UP000236161">
    <property type="component" value="Unassembled WGS sequence"/>
</dbReference>
<dbReference type="PANTHER" id="PTHR47584:SF14">
    <property type="entry name" value="L10-INTERACTING MYB DOMAIN-CONTAINING PROTEIN-LIKE"/>
    <property type="match status" value="1"/>
</dbReference>
<keyword evidence="2" id="KW-1185">Reference proteome</keyword>
<dbReference type="AlphaFoldDB" id="A0A2I0AQV4"/>
<evidence type="ECO:0000313" key="1">
    <source>
        <dbReference type="EMBL" id="PKA57929.1"/>
    </source>
</evidence>
<name>A0A2I0AQV4_9ASPA</name>
<dbReference type="InterPro" id="IPR045026">
    <property type="entry name" value="LIMYB"/>
</dbReference>
<accession>A0A2I0AQV4</accession>
<evidence type="ECO:0008006" key="3">
    <source>
        <dbReference type="Google" id="ProtNLM"/>
    </source>
</evidence>
<proteinExistence type="predicted"/>
<evidence type="ECO:0000313" key="2">
    <source>
        <dbReference type="Proteomes" id="UP000236161"/>
    </source>
</evidence>
<dbReference type="PANTHER" id="PTHR47584">
    <property type="match status" value="1"/>
</dbReference>
<reference evidence="1 2" key="1">
    <citation type="journal article" date="2017" name="Nature">
        <title>The Apostasia genome and the evolution of orchids.</title>
        <authorList>
            <person name="Zhang G.Q."/>
            <person name="Liu K.W."/>
            <person name="Li Z."/>
            <person name="Lohaus R."/>
            <person name="Hsiao Y.Y."/>
            <person name="Niu S.C."/>
            <person name="Wang J.Y."/>
            <person name="Lin Y.C."/>
            <person name="Xu Q."/>
            <person name="Chen L.J."/>
            <person name="Yoshida K."/>
            <person name="Fujiwara S."/>
            <person name="Wang Z.W."/>
            <person name="Zhang Y.Q."/>
            <person name="Mitsuda N."/>
            <person name="Wang M."/>
            <person name="Liu G.H."/>
            <person name="Pecoraro L."/>
            <person name="Huang H.X."/>
            <person name="Xiao X.J."/>
            <person name="Lin M."/>
            <person name="Wu X.Y."/>
            <person name="Wu W.L."/>
            <person name="Chen Y.Y."/>
            <person name="Chang S.B."/>
            <person name="Sakamoto S."/>
            <person name="Ohme-Takagi M."/>
            <person name="Yagi M."/>
            <person name="Zeng S.J."/>
            <person name="Shen C.Y."/>
            <person name="Yeh C.M."/>
            <person name="Luo Y.B."/>
            <person name="Tsai W.C."/>
            <person name="Van de Peer Y."/>
            <person name="Liu Z.J."/>
        </authorList>
    </citation>
    <scope>NUCLEOTIDE SEQUENCE [LARGE SCALE GENOMIC DNA]</scope>
    <source>
        <strain evidence="2">cv. Shenzhen</strain>
        <tissue evidence="1">Stem</tissue>
    </source>
</reference>